<evidence type="ECO:0000256" key="2">
    <source>
        <dbReference type="ARBA" id="ARBA00049106"/>
    </source>
</evidence>
<dbReference type="PANTHER" id="PTHR39428:SF1">
    <property type="entry name" value="F420H(2)-DEPENDENT QUINONE REDUCTASE RV1261C"/>
    <property type="match status" value="1"/>
</dbReference>
<dbReference type="NCBIfam" id="TIGR00026">
    <property type="entry name" value="hi_GC_TIGR00026"/>
    <property type="match status" value="1"/>
</dbReference>
<name>A0A8J3YHY5_9ACTN</name>
<comment type="caution">
    <text evidence="3">The sequence shown here is derived from an EMBL/GenBank/DDBJ whole genome shotgun (WGS) entry which is preliminary data.</text>
</comment>
<comment type="similarity">
    <text evidence="1">Belongs to the F420H(2)-dependent quinone reductase family.</text>
</comment>
<reference evidence="3" key="1">
    <citation type="submission" date="2021-01" db="EMBL/GenBank/DDBJ databases">
        <title>Whole genome shotgun sequence of Virgisporangium aliadipatigenens NBRC 105644.</title>
        <authorList>
            <person name="Komaki H."/>
            <person name="Tamura T."/>
        </authorList>
    </citation>
    <scope>NUCLEOTIDE SEQUENCE</scope>
    <source>
        <strain evidence="3">NBRC 105644</strain>
    </source>
</reference>
<organism evidence="3 4">
    <name type="scientific">Virgisporangium aliadipatigenens</name>
    <dbReference type="NCBI Taxonomy" id="741659"/>
    <lineage>
        <taxon>Bacteria</taxon>
        <taxon>Bacillati</taxon>
        <taxon>Actinomycetota</taxon>
        <taxon>Actinomycetes</taxon>
        <taxon>Micromonosporales</taxon>
        <taxon>Micromonosporaceae</taxon>
        <taxon>Virgisporangium</taxon>
    </lineage>
</organism>
<dbReference type="InterPro" id="IPR012349">
    <property type="entry name" value="Split_barrel_FMN-bd"/>
</dbReference>
<sequence length="146" mass="16369">MGSVPCMTSAIDLHGAPHVARYLETDGEDGYHWRNGTTILILFTKGRRTGEQRSNALIFREYGDNAYTVVASKGGSDTPPAWFVNLTADPDVEVQIKGERFRARARVATPQEKPALWANMVEAWPDYDDYTTRTAREIPVVVLERV</sequence>
<dbReference type="Proteomes" id="UP000619260">
    <property type="component" value="Unassembled WGS sequence"/>
</dbReference>
<keyword evidence="4" id="KW-1185">Reference proteome</keyword>
<dbReference type="GO" id="GO:0070967">
    <property type="term" value="F:coenzyme F420 binding"/>
    <property type="evidence" value="ECO:0007669"/>
    <property type="project" value="TreeGrafter"/>
</dbReference>
<evidence type="ECO:0000313" key="3">
    <source>
        <dbReference type="EMBL" id="GIJ44273.1"/>
    </source>
</evidence>
<accession>A0A8J3YHY5</accession>
<dbReference type="Gene3D" id="2.30.110.10">
    <property type="entry name" value="Electron Transport, Fmn-binding Protein, Chain A"/>
    <property type="match status" value="1"/>
</dbReference>
<gene>
    <name evidence="3" type="ORF">Val02_11590</name>
</gene>
<evidence type="ECO:0000313" key="4">
    <source>
        <dbReference type="Proteomes" id="UP000619260"/>
    </source>
</evidence>
<dbReference type="GO" id="GO:0016491">
    <property type="term" value="F:oxidoreductase activity"/>
    <property type="evidence" value="ECO:0007669"/>
    <property type="project" value="InterPro"/>
</dbReference>
<dbReference type="AlphaFoldDB" id="A0A8J3YHY5"/>
<comment type="catalytic activity">
    <reaction evidence="2">
        <text>oxidized coenzyme F420-(gamma-L-Glu)(n) + a quinol + H(+) = reduced coenzyme F420-(gamma-L-Glu)(n) + a quinone</text>
        <dbReference type="Rhea" id="RHEA:39663"/>
        <dbReference type="Rhea" id="RHEA-COMP:12939"/>
        <dbReference type="Rhea" id="RHEA-COMP:14378"/>
        <dbReference type="ChEBI" id="CHEBI:15378"/>
        <dbReference type="ChEBI" id="CHEBI:24646"/>
        <dbReference type="ChEBI" id="CHEBI:132124"/>
        <dbReference type="ChEBI" id="CHEBI:133980"/>
        <dbReference type="ChEBI" id="CHEBI:139511"/>
    </reaction>
</comment>
<proteinExistence type="inferred from homology"/>
<dbReference type="GO" id="GO:0005886">
    <property type="term" value="C:plasma membrane"/>
    <property type="evidence" value="ECO:0007669"/>
    <property type="project" value="TreeGrafter"/>
</dbReference>
<dbReference type="EMBL" id="BOPF01000003">
    <property type="protein sequence ID" value="GIJ44273.1"/>
    <property type="molecule type" value="Genomic_DNA"/>
</dbReference>
<evidence type="ECO:0000256" key="1">
    <source>
        <dbReference type="ARBA" id="ARBA00008710"/>
    </source>
</evidence>
<dbReference type="PANTHER" id="PTHR39428">
    <property type="entry name" value="F420H(2)-DEPENDENT QUINONE REDUCTASE RV1261C"/>
    <property type="match status" value="1"/>
</dbReference>
<protein>
    <submittedName>
        <fullName evidence="3">Nitroreductase</fullName>
    </submittedName>
</protein>
<dbReference type="Pfam" id="PF04075">
    <property type="entry name" value="F420H2_quin_red"/>
    <property type="match status" value="1"/>
</dbReference>
<dbReference type="InterPro" id="IPR004378">
    <property type="entry name" value="F420H2_quin_Rdtase"/>
</dbReference>